<organism evidence="6 7">
    <name type="scientific">Ancylobacter mangrovi</name>
    <dbReference type="NCBI Taxonomy" id="2972472"/>
    <lineage>
        <taxon>Bacteria</taxon>
        <taxon>Pseudomonadati</taxon>
        <taxon>Pseudomonadota</taxon>
        <taxon>Alphaproteobacteria</taxon>
        <taxon>Hyphomicrobiales</taxon>
        <taxon>Xanthobacteraceae</taxon>
        <taxon>Ancylobacter</taxon>
    </lineage>
</organism>
<dbReference type="PIRSF" id="PIRSF002741">
    <property type="entry name" value="MppA"/>
    <property type="match status" value="1"/>
</dbReference>
<dbReference type="CDD" id="cd08497">
    <property type="entry name" value="MbnE-like"/>
    <property type="match status" value="1"/>
</dbReference>
<dbReference type="RefSeq" id="WP_258731856.1">
    <property type="nucleotide sequence ID" value="NZ_JANTHZ010000002.1"/>
</dbReference>
<evidence type="ECO:0000256" key="3">
    <source>
        <dbReference type="ARBA" id="ARBA00022729"/>
    </source>
</evidence>
<dbReference type="InterPro" id="IPR006311">
    <property type="entry name" value="TAT_signal"/>
</dbReference>
<dbReference type="EMBL" id="JANTHZ010000002">
    <property type="protein sequence ID" value="MCS0494814.1"/>
    <property type="molecule type" value="Genomic_DNA"/>
</dbReference>
<dbReference type="InterPro" id="IPR000914">
    <property type="entry name" value="SBP_5_dom"/>
</dbReference>
<sequence>MTIRPPAPSVRPGSATFRPAGRTDREGLVCPTRRALLASTVLGLTFAALPAFLHGAFAQDAAAPNATSPGTAPDAAKSAGAAAGEWRHGLSLLGSPKYPDGFKRFDYVNADAPKAGLLRLSVDGTFDSLNDIITRGTPAAGMQLVYDTLMSPALDEVATEYGLLAEAVSFPADFSSVTYRLRAEAKWHDGEPVTADDVVWSFEELIKNNPRQAYYYSHVKSVAKTGEREVTFTFDQAGNRELPQIVGQIRIMPKHWWTGTDASGRKRDISQTTLEVPLGSGPYKVKEVSPGRSISFERVADYWGKDLPVNVGTNNFDEQRYEYFRDSTVELEAFKGDQYDFRIETSAKDWATAYDFPAVKQGRVVLEEFPIRSSGSMQAFIPNLRRAKFQDQRVRRALNYALDFAGMNRTLFYDQYKRTTSFFQNTELASSGLPSGLELEILNSVKDKVPADVFTKPYENPPSGGEDVRRANLREAMKLLRAAGYDVKGGKLVNAQGEPFTIEFLLASPAFERVVLFYKPSLERLGITVTVRLVDTSQYINRLRARDYDMIITGWGQSLSPGNEQRDFWGSAAADQDGSSNYAGIKDPGIDELIEKVIYAKDRDELVAATHALDRVLLAHDYVIPSWTYPNIRTARWNRFGHPEKLPEYSFGFPDIWWWDEAKAAKTGGTR</sequence>
<proteinExistence type="inferred from homology"/>
<dbReference type="PANTHER" id="PTHR30290">
    <property type="entry name" value="PERIPLASMIC BINDING COMPONENT OF ABC TRANSPORTER"/>
    <property type="match status" value="1"/>
</dbReference>
<dbReference type="InterPro" id="IPR039424">
    <property type="entry name" value="SBP_5"/>
</dbReference>
<dbReference type="Proteomes" id="UP001151088">
    <property type="component" value="Unassembled WGS sequence"/>
</dbReference>
<evidence type="ECO:0000256" key="4">
    <source>
        <dbReference type="SAM" id="MobiDB-lite"/>
    </source>
</evidence>
<feature type="domain" description="Solute-binding protein family 5" evidence="5">
    <location>
        <begin position="163"/>
        <end position="573"/>
    </location>
</feature>
<keyword evidence="7" id="KW-1185">Reference proteome</keyword>
<protein>
    <submittedName>
        <fullName evidence="6">Extracellular solute-binding protein</fullName>
    </submittedName>
</protein>
<comment type="similarity">
    <text evidence="2">Belongs to the bacterial solute-binding protein 5 family.</text>
</comment>
<dbReference type="Gene3D" id="3.40.190.10">
    <property type="entry name" value="Periplasmic binding protein-like II"/>
    <property type="match status" value="1"/>
</dbReference>
<accession>A0A9X2T4W6</accession>
<dbReference type="PANTHER" id="PTHR30290:SF64">
    <property type="entry name" value="ABC TRANSPORTER PERIPLASMIC BINDING PROTEIN"/>
    <property type="match status" value="1"/>
</dbReference>
<dbReference type="Gene3D" id="3.10.105.10">
    <property type="entry name" value="Dipeptide-binding Protein, Domain 3"/>
    <property type="match status" value="1"/>
</dbReference>
<dbReference type="GO" id="GO:0030288">
    <property type="term" value="C:outer membrane-bounded periplasmic space"/>
    <property type="evidence" value="ECO:0007669"/>
    <property type="project" value="TreeGrafter"/>
</dbReference>
<reference evidence="6" key="1">
    <citation type="submission" date="2022-08" db="EMBL/GenBank/DDBJ databases">
        <authorList>
            <person name="Li F."/>
        </authorList>
    </citation>
    <scope>NUCLEOTIDE SEQUENCE</scope>
    <source>
        <strain evidence="6">MQZ15Z-1</strain>
    </source>
</reference>
<gene>
    <name evidence="6" type="ORF">NVS89_06860</name>
</gene>
<dbReference type="AlphaFoldDB" id="A0A9X2T4W6"/>
<dbReference type="PROSITE" id="PS51318">
    <property type="entry name" value="TAT"/>
    <property type="match status" value="1"/>
</dbReference>
<evidence type="ECO:0000259" key="5">
    <source>
        <dbReference type="Pfam" id="PF00496"/>
    </source>
</evidence>
<evidence type="ECO:0000256" key="1">
    <source>
        <dbReference type="ARBA" id="ARBA00004418"/>
    </source>
</evidence>
<evidence type="ECO:0000313" key="7">
    <source>
        <dbReference type="Proteomes" id="UP001151088"/>
    </source>
</evidence>
<feature type="region of interest" description="Disordered" evidence="4">
    <location>
        <begin position="1"/>
        <end position="24"/>
    </location>
</feature>
<dbReference type="GO" id="GO:0015833">
    <property type="term" value="P:peptide transport"/>
    <property type="evidence" value="ECO:0007669"/>
    <property type="project" value="TreeGrafter"/>
</dbReference>
<dbReference type="GO" id="GO:1904680">
    <property type="term" value="F:peptide transmembrane transporter activity"/>
    <property type="evidence" value="ECO:0007669"/>
    <property type="project" value="TreeGrafter"/>
</dbReference>
<comment type="subcellular location">
    <subcellularLocation>
        <location evidence="1">Periplasm</location>
    </subcellularLocation>
</comment>
<comment type="caution">
    <text evidence="6">The sequence shown here is derived from an EMBL/GenBank/DDBJ whole genome shotgun (WGS) entry which is preliminary data.</text>
</comment>
<dbReference type="SUPFAM" id="SSF53850">
    <property type="entry name" value="Periplasmic binding protein-like II"/>
    <property type="match status" value="1"/>
</dbReference>
<dbReference type="InterPro" id="IPR030678">
    <property type="entry name" value="Peptide/Ni-bd"/>
</dbReference>
<evidence type="ECO:0000313" key="6">
    <source>
        <dbReference type="EMBL" id="MCS0494814.1"/>
    </source>
</evidence>
<dbReference type="GO" id="GO:0042884">
    <property type="term" value="P:microcin transport"/>
    <property type="evidence" value="ECO:0007669"/>
    <property type="project" value="TreeGrafter"/>
</dbReference>
<dbReference type="GO" id="GO:0043190">
    <property type="term" value="C:ATP-binding cassette (ABC) transporter complex"/>
    <property type="evidence" value="ECO:0007669"/>
    <property type="project" value="InterPro"/>
</dbReference>
<name>A0A9X2T4W6_9HYPH</name>
<keyword evidence="3" id="KW-0732">Signal</keyword>
<dbReference type="Pfam" id="PF00496">
    <property type="entry name" value="SBP_bac_5"/>
    <property type="match status" value="1"/>
</dbReference>
<evidence type="ECO:0000256" key="2">
    <source>
        <dbReference type="ARBA" id="ARBA00005695"/>
    </source>
</evidence>